<sequence length="81" mass="8599">MKKKKIKLQFDKKVIAHLTKIQGGQEIESGTLSNAPDAQSVCLCGPTTAPNNETSNCGNSSLVCGLISNEPGFCTQSVERC</sequence>
<organism evidence="1 2">
    <name type="scientific">Dokdonia ponticola</name>
    <dbReference type="NCBI Taxonomy" id="2041041"/>
    <lineage>
        <taxon>Bacteria</taxon>
        <taxon>Pseudomonadati</taxon>
        <taxon>Bacteroidota</taxon>
        <taxon>Flavobacteriia</taxon>
        <taxon>Flavobacteriales</taxon>
        <taxon>Flavobacteriaceae</taxon>
        <taxon>Dokdonia</taxon>
    </lineage>
</organism>
<reference evidence="2" key="1">
    <citation type="journal article" date="2019" name="Int. J. Syst. Evol. Microbiol.">
        <title>The Global Catalogue of Microorganisms (GCM) 10K type strain sequencing project: providing services to taxonomists for standard genome sequencing and annotation.</title>
        <authorList>
            <consortium name="The Broad Institute Genomics Platform"/>
            <consortium name="The Broad Institute Genome Sequencing Center for Infectious Disease"/>
            <person name="Wu L."/>
            <person name="Ma J."/>
        </authorList>
    </citation>
    <scope>NUCLEOTIDE SEQUENCE [LARGE SCALE GENOMIC DNA]</scope>
    <source>
        <strain evidence="2">YJ-61-S</strain>
    </source>
</reference>
<accession>A0ABV9I0K1</accession>
<evidence type="ECO:0000313" key="1">
    <source>
        <dbReference type="EMBL" id="MFC4635286.1"/>
    </source>
</evidence>
<name>A0ABV9I0K1_9FLAO</name>
<evidence type="ECO:0008006" key="3">
    <source>
        <dbReference type="Google" id="ProtNLM"/>
    </source>
</evidence>
<dbReference type="EMBL" id="JBHSFV010000010">
    <property type="protein sequence ID" value="MFC4635286.1"/>
    <property type="molecule type" value="Genomic_DNA"/>
</dbReference>
<dbReference type="RefSeq" id="WP_379980364.1">
    <property type="nucleotide sequence ID" value="NZ_JBHSFV010000010.1"/>
</dbReference>
<proteinExistence type="predicted"/>
<keyword evidence="2" id="KW-1185">Reference proteome</keyword>
<protein>
    <recommendedName>
        <fullName evidence="3">Bacteriocin</fullName>
    </recommendedName>
</protein>
<comment type="caution">
    <text evidence="1">The sequence shown here is derived from an EMBL/GenBank/DDBJ whole genome shotgun (WGS) entry which is preliminary data.</text>
</comment>
<gene>
    <name evidence="1" type="ORF">ACFO3O_15355</name>
</gene>
<evidence type="ECO:0000313" key="2">
    <source>
        <dbReference type="Proteomes" id="UP001596043"/>
    </source>
</evidence>
<dbReference type="Proteomes" id="UP001596043">
    <property type="component" value="Unassembled WGS sequence"/>
</dbReference>